<dbReference type="SUPFAM" id="SSF56672">
    <property type="entry name" value="DNA/RNA polymerases"/>
    <property type="match status" value="1"/>
</dbReference>
<dbReference type="AlphaFoldDB" id="A0A2U2B8G5"/>
<accession>A0A2U2B8G5</accession>
<sequence>MEEMLTVELQIAERARKFKEEPLTNLSQFITCEMLYKEFMKLNKYSSAGTDGQDWFDYSRVTEKRLPELLSEYKSGRYKAPSIRRVYIPKGKTDKRPLGIPRIEDKVLQSAVRRVLEPIYEGIFKGFSYGFRPNRSCHKAIEYMFQQVSFGGMRYIIDADIQDYFGSINHGQLRNFLDQRVKDGKVRKMLDKWLKAGILEDEILSYPEEGTPQGGIVSPLLSNIYLHYVLDEWFSEVIQPRLKGRSFIVRYADDFVLGFEREEDANRVMGVLFKRFEKYFLQLHQGKTRMVNLNKPDRGNRSFDFLGFTHYLGKSRKGNPILKRKTSKKKYSEALNKTGEWLKRNRHNKIRDIIRDLNVKLRGYYNYYGITFNSRRLAGYYHQVRRLMHKWLNRRGGKPTWQWERFTKLVTQWCPLLKPRIYHSYLSAKPS</sequence>
<protein>
    <submittedName>
        <fullName evidence="3">Group II intron reverse transcriptase/maturase</fullName>
    </submittedName>
</protein>
<name>A0A2U2B8G5_9BACT</name>
<keyword evidence="3" id="KW-0695">RNA-directed DNA polymerase</keyword>
<dbReference type="InterPro" id="IPR051083">
    <property type="entry name" value="GrpII_Intron_Splice-Mob/Def"/>
</dbReference>
<dbReference type="InterPro" id="IPR030931">
    <property type="entry name" value="Group_II_RT_mat"/>
</dbReference>
<comment type="similarity">
    <text evidence="1">Belongs to the bacterial reverse transcriptase family.</text>
</comment>
<dbReference type="InterPro" id="IPR013597">
    <property type="entry name" value="Mat_intron_G2"/>
</dbReference>
<dbReference type="Pfam" id="PF08388">
    <property type="entry name" value="GIIM"/>
    <property type="match status" value="1"/>
</dbReference>
<dbReference type="NCBIfam" id="TIGR04416">
    <property type="entry name" value="group_II_RT_mat"/>
    <property type="match status" value="1"/>
</dbReference>
<dbReference type="Proteomes" id="UP000244956">
    <property type="component" value="Unassembled WGS sequence"/>
</dbReference>
<gene>
    <name evidence="3" type="primary">ltrA</name>
    <name evidence="3" type="ORF">DDZ16_09990</name>
</gene>
<dbReference type="CDD" id="cd01651">
    <property type="entry name" value="RT_G2_intron"/>
    <property type="match status" value="1"/>
</dbReference>
<evidence type="ECO:0000256" key="1">
    <source>
        <dbReference type="ARBA" id="ARBA00034120"/>
    </source>
</evidence>
<comment type="caution">
    <text evidence="3">The sequence shown here is derived from an EMBL/GenBank/DDBJ whole genome shotgun (WGS) entry which is preliminary data.</text>
</comment>
<keyword evidence="4" id="KW-1185">Reference proteome</keyword>
<dbReference type="OrthoDB" id="9780724at2"/>
<feature type="domain" description="Reverse transcriptase" evidence="2">
    <location>
        <begin position="69"/>
        <end position="310"/>
    </location>
</feature>
<dbReference type="Pfam" id="PF00078">
    <property type="entry name" value="RVT_1"/>
    <property type="match status" value="1"/>
</dbReference>
<organism evidence="3 4">
    <name type="scientific">Marinilabilia rubra</name>
    <dbReference type="NCBI Taxonomy" id="2162893"/>
    <lineage>
        <taxon>Bacteria</taxon>
        <taxon>Pseudomonadati</taxon>
        <taxon>Bacteroidota</taxon>
        <taxon>Bacteroidia</taxon>
        <taxon>Marinilabiliales</taxon>
        <taxon>Marinilabiliaceae</taxon>
        <taxon>Marinilabilia</taxon>
    </lineage>
</organism>
<evidence type="ECO:0000259" key="2">
    <source>
        <dbReference type="PROSITE" id="PS50878"/>
    </source>
</evidence>
<evidence type="ECO:0000313" key="4">
    <source>
        <dbReference type="Proteomes" id="UP000244956"/>
    </source>
</evidence>
<dbReference type="PANTHER" id="PTHR34047">
    <property type="entry name" value="NUCLEAR INTRON MATURASE 1, MITOCHONDRIAL-RELATED"/>
    <property type="match status" value="1"/>
</dbReference>
<dbReference type="PANTHER" id="PTHR34047:SF8">
    <property type="entry name" value="PROTEIN YKFC"/>
    <property type="match status" value="1"/>
</dbReference>
<proteinExistence type="inferred from homology"/>
<dbReference type="InterPro" id="IPR043502">
    <property type="entry name" value="DNA/RNA_pol_sf"/>
</dbReference>
<dbReference type="PROSITE" id="PS50878">
    <property type="entry name" value="RT_POL"/>
    <property type="match status" value="1"/>
</dbReference>
<keyword evidence="3" id="KW-0808">Transferase</keyword>
<dbReference type="InterPro" id="IPR000477">
    <property type="entry name" value="RT_dom"/>
</dbReference>
<dbReference type="RefSeq" id="WP_109264317.1">
    <property type="nucleotide sequence ID" value="NZ_QEWP01000007.1"/>
</dbReference>
<reference evidence="3 4" key="1">
    <citation type="submission" date="2018-05" db="EMBL/GenBank/DDBJ databases">
        <title>Marinilabilia rubrum sp. nov., isolated from saltern sediment.</title>
        <authorList>
            <person name="Zhang R."/>
        </authorList>
    </citation>
    <scope>NUCLEOTIDE SEQUENCE [LARGE SCALE GENOMIC DNA]</scope>
    <source>
        <strain evidence="3 4">WTE16</strain>
    </source>
</reference>
<dbReference type="GO" id="GO:0003964">
    <property type="term" value="F:RNA-directed DNA polymerase activity"/>
    <property type="evidence" value="ECO:0007669"/>
    <property type="project" value="UniProtKB-KW"/>
</dbReference>
<keyword evidence="3" id="KW-0548">Nucleotidyltransferase</keyword>
<evidence type="ECO:0000313" key="3">
    <source>
        <dbReference type="EMBL" id="PWD99334.1"/>
    </source>
</evidence>
<dbReference type="EMBL" id="QEWP01000007">
    <property type="protein sequence ID" value="PWD99334.1"/>
    <property type="molecule type" value="Genomic_DNA"/>
</dbReference>